<dbReference type="AlphaFoldDB" id="A0AB73NM07"/>
<dbReference type="Gene3D" id="3.40.1710.10">
    <property type="entry name" value="abc type-2 transporter like domain"/>
    <property type="match status" value="1"/>
</dbReference>
<feature type="transmembrane region" description="Helical" evidence="11">
    <location>
        <begin position="901"/>
        <end position="924"/>
    </location>
</feature>
<feature type="coiled-coil region" evidence="10">
    <location>
        <begin position="307"/>
        <end position="362"/>
    </location>
</feature>
<evidence type="ECO:0000256" key="1">
    <source>
        <dbReference type="ARBA" id="ARBA00004651"/>
    </source>
</evidence>
<keyword evidence="8 11" id="KW-0472">Membrane</keyword>
<comment type="subunit">
    <text evidence="9">Homodimer. Interacts with EssB.</text>
</comment>
<feature type="transmembrane region" description="Helical" evidence="11">
    <location>
        <begin position="20"/>
        <end position="40"/>
    </location>
</feature>
<evidence type="ECO:0000313" key="13">
    <source>
        <dbReference type="Proteomes" id="UP000194737"/>
    </source>
</evidence>
<keyword evidence="5 11" id="KW-0812">Transmembrane</keyword>
<name>A0AB73NM07_ENTFC</name>
<evidence type="ECO:0000256" key="3">
    <source>
        <dbReference type="ARBA" id="ARBA00020819"/>
    </source>
</evidence>
<accession>A0AB73NM07</accession>
<proteinExistence type="inferred from homology"/>
<protein>
    <recommendedName>
        <fullName evidence="3">Type VII secretion system accessory factor EsaA</fullName>
    </recommendedName>
</protein>
<evidence type="ECO:0000313" key="12">
    <source>
        <dbReference type="EMBL" id="OTN98599.1"/>
    </source>
</evidence>
<evidence type="ECO:0000256" key="5">
    <source>
        <dbReference type="ARBA" id="ARBA00022692"/>
    </source>
</evidence>
<gene>
    <name evidence="12" type="ORF">A5804_000082</name>
</gene>
<sequence>MKSRQTLADRLKLKQKKRTIITFSILLIILALLVGLLFLLNKKTQVKIQEKKATIALVNEDQTSIFNERDYNFGKDFVNLVSGDTKYNWQVVSRSVADRAYSDGSVDAVIYIPQSFSHDILTLQDIDPMQAKVNYKLQDNQSALSQKLLNDKITDILYDFNQKIVKMYYASVAGNISEAQNNMNDVIRNQENVLTNLSKNVYGPFQSTNQGYSSVISSANGLQSMNKAWIDSQNSFTKSTQSMLDNTSKSFESQLPIFQKYFDTQKRIADINVKNGNQGIEDQAENDQEVYFKQFDTTYNNTLNQLLNFSKKENDNESGVLKELKDQVQNYNVVITGVHDGLEEQINTLTENREKLLSLERDLYQQFFAQNILELTDKNFNQFENYQTETNARQALAQKLTSSFGETDNFSSKGYIENINNILKQLDWENVENYKALFDVMEKKGLDVSRYKNELDLISRYGRVSGASSAVVKFSDVPSETNQTFKKTLEIVVPAGKNYTLRPIDGNDQVTFVSSSESSDEASSIVNGNVIELHNKDHKVTNDDGTISSEENTKDAIYTIVYDVTLGQSTQATVSFGWGEDNNIETKISTNFTLYPADTVSEYLGGENFGEITQLLNNIDTASTLITWTYGAPAYNVEDMITQLSETPTMEDFEKLSKLSIYNRYGNMDLEQLKLRLSEEDVEKFKQSGNENIEKIVQSIKSLNFSLDKLSKNKESLNQNMPNDIFNKNIIALENWYQSTLASITQQYDSWKKNDKQTLVLKSWQEYDSNEKALYEDKQSSENLYKTISELSTSTAKTAEDTARSAQMIRDNAAEFKQMVETTEETKNSAEKLLKNTNDLLNAGEESSKQNHEYNTNFNKVLANTRDQKADKSQLFNFFAQPLNIENITQKNTSISQGFDWRWLIVLSIGILLGILMTTLFRVLPFRRLLRRSSKR</sequence>
<dbReference type="InterPro" id="IPR051328">
    <property type="entry name" value="T7SS_ABC-Transporter"/>
</dbReference>
<comment type="subcellular location">
    <subcellularLocation>
        <location evidence="1">Cell membrane</location>
        <topology evidence="1">Multi-pass membrane protein</topology>
    </subcellularLocation>
</comment>
<evidence type="ECO:0000256" key="10">
    <source>
        <dbReference type="SAM" id="Coils"/>
    </source>
</evidence>
<comment type="caution">
    <text evidence="12">The sequence shown here is derived from an EMBL/GenBank/DDBJ whole genome shotgun (WGS) entry which is preliminary data.</text>
</comment>
<dbReference type="NCBIfam" id="TIGR03929">
    <property type="entry name" value="T7_esaA_Nterm"/>
    <property type="match status" value="1"/>
</dbReference>
<dbReference type="PANTHER" id="PTHR43077:SF10">
    <property type="entry name" value="TRANSPORT PERMEASE PROTEIN"/>
    <property type="match status" value="1"/>
</dbReference>
<reference evidence="12 13" key="1">
    <citation type="submission" date="2017-05" db="EMBL/GenBank/DDBJ databases">
        <title>The Genome Sequence of Enterococcus faecium 6F2_DIV0138.</title>
        <authorList>
            <consortium name="The Broad Institute Genomics Platform"/>
            <consortium name="The Broad Institute Genomic Center for Infectious Diseases"/>
            <person name="Earl A."/>
            <person name="Manson A."/>
            <person name="Schwartman J."/>
            <person name="Gilmore M."/>
            <person name="Abouelleil A."/>
            <person name="Cao P."/>
            <person name="Chapman S."/>
            <person name="Cusick C."/>
            <person name="Shea T."/>
            <person name="Young S."/>
            <person name="Neafsey D."/>
            <person name="Nusbaum C."/>
            <person name="Birren B."/>
        </authorList>
    </citation>
    <scope>NUCLEOTIDE SEQUENCE [LARGE SCALE GENOMIC DNA]</scope>
    <source>
        <strain evidence="12 13">6F2_DIV0138</strain>
    </source>
</reference>
<keyword evidence="10" id="KW-0175">Coiled coil</keyword>
<keyword evidence="4" id="KW-1003">Cell membrane</keyword>
<dbReference type="EMBL" id="NGLB01000001">
    <property type="protein sequence ID" value="OTN98599.1"/>
    <property type="molecule type" value="Genomic_DNA"/>
</dbReference>
<comment type="similarity">
    <text evidence="2">Belongs to the EsaA family.</text>
</comment>
<dbReference type="RefSeq" id="WP_086324338.1">
    <property type="nucleotide sequence ID" value="NZ_NGLB01000001.1"/>
</dbReference>
<dbReference type="InterPro" id="IPR023838">
    <property type="entry name" value="T7SS_EsaA"/>
</dbReference>
<dbReference type="Proteomes" id="UP000194737">
    <property type="component" value="Unassembled WGS sequence"/>
</dbReference>
<dbReference type="GO" id="GO:0005886">
    <property type="term" value="C:plasma membrane"/>
    <property type="evidence" value="ECO:0007669"/>
    <property type="project" value="UniProtKB-SubCell"/>
</dbReference>
<keyword evidence="6 11" id="KW-1133">Transmembrane helix</keyword>
<keyword evidence="7" id="KW-0843">Virulence</keyword>
<evidence type="ECO:0000256" key="9">
    <source>
        <dbReference type="ARBA" id="ARBA00046722"/>
    </source>
</evidence>
<organism evidence="12 13">
    <name type="scientific">Enterococcus faecium</name>
    <name type="common">Streptococcus faecium</name>
    <dbReference type="NCBI Taxonomy" id="1352"/>
    <lineage>
        <taxon>Bacteria</taxon>
        <taxon>Bacillati</taxon>
        <taxon>Bacillota</taxon>
        <taxon>Bacilli</taxon>
        <taxon>Lactobacillales</taxon>
        <taxon>Enterococcaceae</taxon>
        <taxon>Enterococcus</taxon>
    </lineage>
</organism>
<evidence type="ECO:0000256" key="6">
    <source>
        <dbReference type="ARBA" id="ARBA00022989"/>
    </source>
</evidence>
<evidence type="ECO:0000256" key="7">
    <source>
        <dbReference type="ARBA" id="ARBA00023026"/>
    </source>
</evidence>
<evidence type="ECO:0000256" key="11">
    <source>
        <dbReference type="SAM" id="Phobius"/>
    </source>
</evidence>
<dbReference type="PANTHER" id="PTHR43077">
    <property type="entry name" value="TRANSPORT PERMEASE YVFS-RELATED"/>
    <property type="match status" value="1"/>
</dbReference>
<evidence type="ECO:0000256" key="8">
    <source>
        <dbReference type="ARBA" id="ARBA00023136"/>
    </source>
</evidence>
<evidence type="ECO:0000256" key="2">
    <source>
        <dbReference type="ARBA" id="ARBA00008338"/>
    </source>
</evidence>
<evidence type="ECO:0000256" key="4">
    <source>
        <dbReference type="ARBA" id="ARBA00022475"/>
    </source>
</evidence>
<feature type="coiled-coil region" evidence="10">
    <location>
        <begin position="813"/>
        <end position="840"/>
    </location>
</feature>